<keyword evidence="1" id="KW-0175">Coiled coil</keyword>
<accession>A0A821LL48</accession>
<dbReference type="Proteomes" id="UP000663880">
    <property type="component" value="Unassembled WGS sequence"/>
</dbReference>
<protein>
    <submittedName>
        <fullName evidence="2">Uncharacterized protein</fullName>
    </submittedName>
</protein>
<organism evidence="2 3">
    <name type="scientific">Pieris macdunnoughi</name>
    <dbReference type="NCBI Taxonomy" id="345717"/>
    <lineage>
        <taxon>Eukaryota</taxon>
        <taxon>Metazoa</taxon>
        <taxon>Ecdysozoa</taxon>
        <taxon>Arthropoda</taxon>
        <taxon>Hexapoda</taxon>
        <taxon>Insecta</taxon>
        <taxon>Pterygota</taxon>
        <taxon>Neoptera</taxon>
        <taxon>Endopterygota</taxon>
        <taxon>Lepidoptera</taxon>
        <taxon>Glossata</taxon>
        <taxon>Ditrysia</taxon>
        <taxon>Papilionoidea</taxon>
        <taxon>Pieridae</taxon>
        <taxon>Pierinae</taxon>
        <taxon>Pieris</taxon>
    </lineage>
</organism>
<gene>
    <name evidence="2" type="ORF">PMACD_LOCUS826</name>
</gene>
<dbReference type="EMBL" id="CAJOBZ010000001">
    <property type="protein sequence ID" value="CAF4753200.1"/>
    <property type="molecule type" value="Genomic_DNA"/>
</dbReference>
<name>A0A821LL48_9NEOP</name>
<evidence type="ECO:0000313" key="2">
    <source>
        <dbReference type="EMBL" id="CAF4753200.1"/>
    </source>
</evidence>
<dbReference type="OrthoDB" id="7418725at2759"/>
<proteinExistence type="predicted"/>
<comment type="caution">
    <text evidence="2">The sequence shown here is derived from an EMBL/GenBank/DDBJ whole genome shotgun (WGS) entry which is preliminary data.</text>
</comment>
<evidence type="ECO:0000313" key="3">
    <source>
        <dbReference type="Proteomes" id="UP000663880"/>
    </source>
</evidence>
<reference evidence="2" key="1">
    <citation type="submission" date="2021-02" db="EMBL/GenBank/DDBJ databases">
        <authorList>
            <person name="Steward A R."/>
        </authorList>
    </citation>
    <scope>NUCLEOTIDE SEQUENCE</scope>
</reference>
<dbReference type="Gene3D" id="3.30.70.1820">
    <property type="entry name" value="L1 transposable element, RRM domain"/>
    <property type="match status" value="1"/>
</dbReference>
<feature type="coiled-coil region" evidence="1">
    <location>
        <begin position="44"/>
        <end position="113"/>
    </location>
</feature>
<keyword evidence="3" id="KW-1185">Reference proteome</keyword>
<sequence length="166" mass="19544">MSTTGMSEDMVRIFQMMKSELDQQTATITKNVTENIMRSIDEKLQSILEENICLKTEIQKFNEKVIHLEDKNKKNNLILHGIKETEKNHQELLNTIKETLNNLDINIDNYEIHNYYRLGRKQDEGKVRSILITFTSFQKKITILKNKMKMPKQTFITEDFSKDGTD</sequence>
<evidence type="ECO:0000256" key="1">
    <source>
        <dbReference type="SAM" id="Coils"/>
    </source>
</evidence>
<dbReference type="AlphaFoldDB" id="A0A821LL48"/>